<organism evidence="1 2">
    <name type="scientific">Thauera aminoaromatica S2</name>
    <dbReference type="NCBI Taxonomy" id="1234381"/>
    <lineage>
        <taxon>Bacteria</taxon>
        <taxon>Pseudomonadati</taxon>
        <taxon>Pseudomonadota</taxon>
        <taxon>Betaproteobacteria</taxon>
        <taxon>Rhodocyclales</taxon>
        <taxon>Zoogloeaceae</taxon>
        <taxon>Thauera</taxon>
    </lineage>
</organism>
<sequence>MKKEQEKAIRPYPPDLIACLQMQTNELQACGWSQPPGSRRVLYWRRTDALEVGAPRHRHVPTTPAVEAMLLSMTTQGGNEHALPPVTRTLAQAEHLHRQLVGSLKGRHHPALTGCDEQRRPLCEPHRHAHLLPIDLNGDGHLDHILIWVPMGLDGEAQSTIRRLRSTFAKGVMGPLHLAVAASAREIVDLTALAGITGERIRRHIGKSREWISATPFVAPRHIKKHGSNTLEGQIHAELASRGMPSATTIELLDPHETELARRQRHFIRSRRFGPAPPIDHGFTLRLVFDAEVQGPISLGYGSHFGLGLFATL</sequence>
<accession>N6Z1I2</accession>
<evidence type="ECO:0000313" key="2">
    <source>
        <dbReference type="Proteomes" id="UP000013042"/>
    </source>
</evidence>
<protein>
    <submittedName>
        <fullName evidence="1">CRISPR-associated protein</fullName>
    </submittedName>
</protein>
<proteinExistence type="predicted"/>
<comment type="caution">
    <text evidence="1">The sequence shown here is derived from an EMBL/GenBank/DDBJ whole genome shotgun (WGS) entry which is preliminary data.</text>
</comment>
<gene>
    <name evidence="1" type="ORF">C665_02098</name>
</gene>
<dbReference type="EMBL" id="AMXD01000005">
    <property type="protein sequence ID" value="ENO88442.1"/>
    <property type="molecule type" value="Genomic_DNA"/>
</dbReference>
<evidence type="ECO:0000313" key="1">
    <source>
        <dbReference type="EMBL" id="ENO88442.1"/>
    </source>
</evidence>
<name>N6Z1I2_THASP</name>
<reference evidence="1 2" key="1">
    <citation type="submission" date="2012-09" db="EMBL/GenBank/DDBJ databases">
        <title>Draft Genome Sequences of 6 Strains from Genus Thauera.</title>
        <authorList>
            <person name="Liu B."/>
            <person name="Shapleigh J.P."/>
            <person name="Frostegard A.H."/>
        </authorList>
    </citation>
    <scope>NUCLEOTIDE SEQUENCE [LARGE SCALE GENOMIC DNA]</scope>
    <source>
        <strain evidence="1 2">S2</strain>
    </source>
</reference>
<dbReference type="Proteomes" id="UP000013042">
    <property type="component" value="Unassembled WGS sequence"/>
</dbReference>
<dbReference type="InterPro" id="IPR019089">
    <property type="entry name" value="Cas_GSU0054"/>
</dbReference>
<dbReference type="AlphaFoldDB" id="N6Z1I2"/>
<dbReference type="NCBIfam" id="TIGR02165">
    <property type="entry name" value="cas5_6_GSU0054"/>
    <property type="match status" value="1"/>
</dbReference>